<proteinExistence type="predicted"/>
<gene>
    <name evidence="4" type="ORF">C8E02_0757</name>
</gene>
<dbReference type="InterPro" id="IPR023214">
    <property type="entry name" value="HAD_sf"/>
</dbReference>
<keyword evidence="4" id="KW-0449">Lipoprotein</keyword>
<evidence type="ECO:0000313" key="5">
    <source>
        <dbReference type="Proteomes" id="UP000279384"/>
    </source>
</evidence>
<dbReference type="EMBL" id="RBID01000011">
    <property type="protein sequence ID" value="RKQ60992.1"/>
    <property type="molecule type" value="Genomic_DNA"/>
</dbReference>
<dbReference type="SUPFAM" id="SSF56784">
    <property type="entry name" value="HAD-like"/>
    <property type="match status" value="1"/>
</dbReference>
<evidence type="ECO:0000256" key="1">
    <source>
        <dbReference type="ARBA" id="ARBA00022729"/>
    </source>
</evidence>
<dbReference type="GO" id="GO:0009279">
    <property type="term" value="C:cell outer membrane"/>
    <property type="evidence" value="ECO:0007669"/>
    <property type="project" value="InterPro"/>
</dbReference>
<reference evidence="4 5" key="1">
    <citation type="submission" date="2018-10" db="EMBL/GenBank/DDBJ databases">
        <title>Genomic Encyclopedia of Type Strains, Phase IV (KMG-IV): sequencing the most valuable type-strain genomes for metagenomic binning, comparative biology and taxonomic classification.</title>
        <authorList>
            <person name="Goeker M."/>
        </authorList>
    </citation>
    <scope>NUCLEOTIDE SEQUENCE [LARGE SCALE GENOMIC DNA]</scope>
    <source>
        <strain evidence="4 5">DSM 3303</strain>
    </source>
</reference>
<evidence type="ECO:0000313" key="4">
    <source>
        <dbReference type="EMBL" id="RKQ60992.1"/>
    </source>
</evidence>
<evidence type="ECO:0000256" key="2">
    <source>
        <dbReference type="SAM" id="MobiDB-lite"/>
    </source>
</evidence>
<dbReference type="PIRSF" id="PIRSF019271">
    <property type="entry name" value="Acid_Ptase_C"/>
    <property type="match status" value="1"/>
</dbReference>
<protein>
    <submittedName>
        <fullName evidence="4">5'-nucleotidase (Lipoprotein e(P4) family)</fullName>
    </submittedName>
</protein>
<dbReference type="Proteomes" id="UP000279384">
    <property type="component" value="Unassembled WGS sequence"/>
</dbReference>
<sequence length="284" mass="31799">MKSPLNKSCHALAAACLSLGLAGPALADTPAATNAPSGDGSNNLLISAVAWKQTSAEYKALYYQAYNLARMQLDRALAKRKSGDKPLAVITDIDDTILNASNYWGYLIKNNKDFFDDVVWDKWVPENKFSAMPGAVEFFNYAKSKGVEVFYVSNRDQGEKTFEYGIGNLKALGFPNADAEHVTLQRESSNKEPRQNDIAQRYDVVVMLGDNLNDFRRKYYVKNVDERTRLMEEDRELFGSKFIIMPNPTDGHWIRAIFGDSEPPASDANRSKFKDAATKSAWQP</sequence>
<dbReference type="Pfam" id="PF03767">
    <property type="entry name" value="Acid_phosphat_B"/>
    <property type="match status" value="1"/>
</dbReference>
<dbReference type="InterPro" id="IPR005519">
    <property type="entry name" value="Acid_phosphat_B-like"/>
</dbReference>
<feature type="signal peptide" evidence="3">
    <location>
        <begin position="1"/>
        <end position="27"/>
    </location>
</feature>
<evidence type="ECO:0000256" key="3">
    <source>
        <dbReference type="SAM" id="SignalP"/>
    </source>
</evidence>
<feature type="chain" id="PRO_5019734804" evidence="3">
    <location>
        <begin position="28"/>
        <end position="284"/>
    </location>
</feature>
<dbReference type="Gene3D" id="3.40.50.1000">
    <property type="entry name" value="HAD superfamily/HAD-like"/>
    <property type="match status" value="1"/>
</dbReference>
<feature type="region of interest" description="Disordered" evidence="2">
    <location>
        <begin position="261"/>
        <end position="284"/>
    </location>
</feature>
<dbReference type="RefSeq" id="WP_120809684.1">
    <property type="nucleotide sequence ID" value="NZ_JAYRSL010000003.1"/>
</dbReference>
<dbReference type="PANTHER" id="PTHR31284">
    <property type="entry name" value="ACID PHOSPHATASE-LIKE PROTEIN"/>
    <property type="match status" value="1"/>
</dbReference>
<dbReference type="InterPro" id="IPR006423">
    <property type="entry name" value="Lipo_e_P4"/>
</dbReference>
<keyword evidence="1 3" id="KW-0732">Signal</keyword>
<comment type="caution">
    <text evidence="4">The sequence shown here is derived from an EMBL/GenBank/DDBJ whole genome shotgun (WGS) entry which is preliminary data.</text>
</comment>
<dbReference type="InterPro" id="IPR036412">
    <property type="entry name" value="HAD-like_sf"/>
</dbReference>
<dbReference type="AlphaFoldDB" id="A0A495BK73"/>
<name>A0A495BK73_VOGIN</name>
<dbReference type="NCBIfam" id="TIGR01533">
    <property type="entry name" value="lipo_e_P4"/>
    <property type="match status" value="1"/>
</dbReference>
<dbReference type="PANTHER" id="PTHR31284:SF10">
    <property type="entry name" value="ACID PHOSPHATASE-LIKE PROTEIN"/>
    <property type="match status" value="1"/>
</dbReference>
<organism evidence="4 5">
    <name type="scientific">Vogesella indigofera</name>
    <name type="common">Pseudomonas indigofera</name>
    <dbReference type="NCBI Taxonomy" id="45465"/>
    <lineage>
        <taxon>Bacteria</taxon>
        <taxon>Pseudomonadati</taxon>
        <taxon>Pseudomonadota</taxon>
        <taxon>Betaproteobacteria</taxon>
        <taxon>Neisseriales</taxon>
        <taxon>Chromobacteriaceae</taxon>
        <taxon>Vogesella</taxon>
    </lineage>
</organism>
<accession>A0A495BK73</accession>